<reference evidence="2" key="2">
    <citation type="journal article" date="2015" name="Data Brief">
        <title>Shoot transcriptome of the giant reed, Arundo donax.</title>
        <authorList>
            <person name="Barrero R.A."/>
            <person name="Guerrero F.D."/>
            <person name="Moolhuijzen P."/>
            <person name="Goolsby J.A."/>
            <person name="Tidwell J."/>
            <person name="Bellgard S.E."/>
            <person name="Bellgard M.I."/>
        </authorList>
    </citation>
    <scope>NUCLEOTIDE SEQUENCE</scope>
    <source>
        <tissue evidence="2">Shoot tissue taken approximately 20 cm above the soil surface</tissue>
    </source>
</reference>
<organism evidence="2">
    <name type="scientific">Arundo donax</name>
    <name type="common">Giant reed</name>
    <name type="synonym">Donax arundinaceus</name>
    <dbReference type="NCBI Taxonomy" id="35708"/>
    <lineage>
        <taxon>Eukaryota</taxon>
        <taxon>Viridiplantae</taxon>
        <taxon>Streptophyta</taxon>
        <taxon>Embryophyta</taxon>
        <taxon>Tracheophyta</taxon>
        <taxon>Spermatophyta</taxon>
        <taxon>Magnoliopsida</taxon>
        <taxon>Liliopsida</taxon>
        <taxon>Poales</taxon>
        <taxon>Poaceae</taxon>
        <taxon>PACMAD clade</taxon>
        <taxon>Arundinoideae</taxon>
        <taxon>Arundineae</taxon>
        <taxon>Arundo</taxon>
    </lineage>
</organism>
<evidence type="ECO:0000313" key="2">
    <source>
        <dbReference type="EMBL" id="JAD67073.1"/>
    </source>
</evidence>
<proteinExistence type="predicted"/>
<dbReference type="EMBL" id="GBRH01230822">
    <property type="protein sequence ID" value="JAD67073.1"/>
    <property type="molecule type" value="Transcribed_RNA"/>
</dbReference>
<evidence type="ECO:0000256" key="1">
    <source>
        <dbReference type="SAM" id="MobiDB-lite"/>
    </source>
</evidence>
<protein>
    <submittedName>
        <fullName evidence="2">Uncharacterized protein</fullName>
    </submittedName>
</protein>
<dbReference type="AlphaFoldDB" id="A0A0A9BXX9"/>
<feature type="region of interest" description="Disordered" evidence="1">
    <location>
        <begin position="1"/>
        <end position="26"/>
    </location>
</feature>
<feature type="compositionally biased region" description="Basic residues" evidence="1">
    <location>
        <begin position="12"/>
        <end position="26"/>
    </location>
</feature>
<feature type="compositionally biased region" description="Basic and acidic residues" evidence="1">
    <location>
        <begin position="1"/>
        <end position="11"/>
    </location>
</feature>
<reference evidence="2" key="1">
    <citation type="submission" date="2014-09" db="EMBL/GenBank/DDBJ databases">
        <authorList>
            <person name="Magalhaes I.L.F."/>
            <person name="Oliveira U."/>
            <person name="Santos F.R."/>
            <person name="Vidigal T.H.D.A."/>
            <person name="Brescovit A.D."/>
            <person name="Santos A.J."/>
        </authorList>
    </citation>
    <scope>NUCLEOTIDE SEQUENCE</scope>
    <source>
        <tissue evidence="2">Shoot tissue taken approximately 20 cm above the soil surface</tissue>
    </source>
</reference>
<name>A0A0A9BXX9_ARUDO</name>
<accession>A0A0A9BXX9</accession>
<sequence>MTRPQEGEGPNRSRRRHRGPLRLPWR</sequence>